<evidence type="ECO:0008006" key="2">
    <source>
        <dbReference type="Google" id="ProtNLM"/>
    </source>
</evidence>
<name>A0A645FZ87_9ZZZZ</name>
<sequence length="41" mass="4442">MADGTLTPSLKVRRDEVNSAYADAINAMYADDAPMSDLVPR</sequence>
<proteinExistence type="predicted"/>
<accession>A0A645FZ87</accession>
<protein>
    <recommendedName>
        <fullName evidence="2">Long-chain-fatty-acid--CoA ligase FadD15</fullName>
    </recommendedName>
</protein>
<dbReference type="AlphaFoldDB" id="A0A645FZ87"/>
<comment type="caution">
    <text evidence="1">The sequence shown here is derived from an EMBL/GenBank/DDBJ whole genome shotgun (WGS) entry which is preliminary data.</text>
</comment>
<gene>
    <name evidence="1" type="ORF">SDC9_167243</name>
</gene>
<organism evidence="1">
    <name type="scientific">bioreactor metagenome</name>
    <dbReference type="NCBI Taxonomy" id="1076179"/>
    <lineage>
        <taxon>unclassified sequences</taxon>
        <taxon>metagenomes</taxon>
        <taxon>ecological metagenomes</taxon>
    </lineage>
</organism>
<dbReference type="EMBL" id="VSSQ01067486">
    <property type="protein sequence ID" value="MPN19868.1"/>
    <property type="molecule type" value="Genomic_DNA"/>
</dbReference>
<reference evidence="1" key="1">
    <citation type="submission" date="2019-08" db="EMBL/GenBank/DDBJ databases">
        <authorList>
            <person name="Kucharzyk K."/>
            <person name="Murdoch R.W."/>
            <person name="Higgins S."/>
            <person name="Loffler F."/>
        </authorList>
    </citation>
    <scope>NUCLEOTIDE SEQUENCE</scope>
</reference>
<evidence type="ECO:0000313" key="1">
    <source>
        <dbReference type="EMBL" id="MPN19868.1"/>
    </source>
</evidence>